<dbReference type="AlphaFoldDB" id="A0A921IU90"/>
<dbReference type="Pfam" id="PF14353">
    <property type="entry name" value="CpXC"/>
    <property type="match status" value="1"/>
</dbReference>
<dbReference type="EMBL" id="DYUZ01000022">
    <property type="protein sequence ID" value="HJG37258.1"/>
    <property type="molecule type" value="Genomic_DNA"/>
</dbReference>
<name>A0A921IU90_9ACTN</name>
<organism evidence="2 3">
    <name type="scientific">Enorma phocaeensis</name>
    <dbReference type="NCBI Taxonomy" id="1871019"/>
    <lineage>
        <taxon>Bacteria</taxon>
        <taxon>Bacillati</taxon>
        <taxon>Actinomycetota</taxon>
        <taxon>Coriobacteriia</taxon>
        <taxon>Coriobacteriales</taxon>
        <taxon>Coriobacteriaceae</taxon>
        <taxon>Enorma</taxon>
    </lineage>
</organism>
<sequence length="232" mass="26511">MSRPYRSAITCPACGTNGEIILWESLNNVLNPDEAQQLIDGSLFKYRCPHCGVETDVFYPCLYHDMKGHAMVQLVDESSIKQAIDMLDHLQSDVMFRKMTTEANYQHRLVTSQNSLREKALIFRDGRDDRALEILKLLVLKQLAQNEAEFEALANDAELLYLCQTPAGKLELALFIVQKDGSWSKPQTVEVPQDLYAQANQIVDRRSRRIESTYIIDRNWASQILLASEDDD</sequence>
<dbReference type="InterPro" id="IPR025682">
    <property type="entry name" value="CpXC_dom"/>
</dbReference>
<feature type="domain" description="CpXC" evidence="1">
    <location>
        <begin position="9"/>
        <end position="136"/>
    </location>
</feature>
<proteinExistence type="predicted"/>
<dbReference type="Proteomes" id="UP000753256">
    <property type="component" value="Unassembled WGS sequence"/>
</dbReference>
<evidence type="ECO:0000259" key="1">
    <source>
        <dbReference type="Pfam" id="PF14353"/>
    </source>
</evidence>
<comment type="caution">
    <text evidence="2">The sequence shown here is derived from an EMBL/GenBank/DDBJ whole genome shotgun (WGS) entry which is preliminary data.</text>
</comment>
<protein>
    <submittedName>
        <fullName evidence="2">CpXC domain-containing protein</fullName>
    </submittedName>
</protein>
<evidence type="ECO:0000313" key="3">
    <source>
        <dbReference type="Proteomes" id="UP000753256"/>
    </source>
</evidence>
<dbReference type="RefSeq" id="WP_273189931.1">
    <property type="nucleotide sequence ID" value="NZ_DYUZ01000022.1"/>
</dbReference>
<reference evidence="2" key="1">
    <citation type="journal article" date="2021" name="PeerJ">
        <title>Extensive microbial diversity within the chicken gut microbiome revealed by metagenomics and culture.</title>
        <authorList>
            <person name="Gilroy R."/>
            <person name="Ravi A."/>
            <person name="Getino M."/>
            <person name="Pursley I."/>
            <person name="Horton D.L."/>
            <person name="Alikhan N.F."/>
            <person name="Baker D."/>
            <person name="Gharbi K."/>
            <person name="Hall N."/>
            <person name="Watson M."/>
            <person name="Adriaenssens E.M."/>
            <person name="Foster-Nyarko E."/>
            <person name="Jarju S."/>
            <person name="Secka A."/>
            <person name="Antonio M."/>
            <person name="Oren A."/>
            <person name="Chaudhuri R.R."/>
            <person name="La Ragione R."/>
            <person name="Hildebrand F."/>
            <person name="Pallen M.J."/>
        </authorList>
    </citation>
    <scope>NUCLEOTIDE SEQUENCE</scope>
    <source>
        <strain evidence="2">ChiHjej13B12-9602</strain>
    </source>
</reference>
<accession>A0A921IU90</accession>
<evidence type="ECO:0000313" key="2">
    <source>
        <dbReference type="EMBL" id="HJG37258.1"/>
    </source>
</evidence>
<reference evidence="2" key="2">
    <citation type="submission" date="2021-09" db="EMBL/GenBank/DDBJ databases">
        <authorList>
            <person name="Gilroy R."/>
        </authorList>
    </citation>
    <scope>NUCLEOTIDE SEQUENCE</scope>
    <source>
        <strain evidence="2">ChiHjej13B12-9602</strain>
    </source>
</reference>
<gene>
    <name evidence="2" type="ORF">K8V70_05295</name>
</gene>